<keyword evidence="1" id="KW-1133">Transmembrane helix</keyword>
<name>A0A432VWW4_9GAMM</name>
<comment type="caution">
    <text evidence="3">The sequence shown here is derived from an EMBL/GenBank/DDBJ whole genome shotgun (WGS) entry which is preliminary data.</text>
</comment>
<evidence type="ECO:0000313" key="3">
    <source>
        <dbReference type="EMBL" id="RUO21159.1"/>
    </source>
</evidence>
<dbReference type="Proteomes" id="UP000288395">
    <property type="component" value="Unassembled WGS sequence"/>
</dbReference>
<dbReference type="Gene3D" id="3.40.50.410">
    <property type="entry name" value="von Willebrand factor, type A domain"/>
    <property type="match status" value="1"/>
</dbReference>
<dbReference type="Pfam" id="PF13519">
    <property type="entry name" value="VWA_2"/>
    <property type="match status" value="1"/>
</dbReference>
<dbReference type="SUPFAM" id="SSF53300">
    <property type="entry name" value="vWA-like"/>
    <property type="match status" value="1"/>
</dbReference>
<dbReference type="SMART" id="SM00327">
    <property type="entry name" value="VWA"/>
    <property type="match status" value="1"/>
</dbReference>
<keyword evidence="4" id="KW-1185">Reference proteome</keyword>
<dbReference type="InterPro" id="IPR050768">
    <property type="entry name" value="UPF0353/GerABKA_families"/>
</dbReference>
<organism evidence="3 4">
    <name type="scientific">Aliidiomarina iranensis</name>
    <dbReference type="NCBI Taxonomy" id="1434071"/>
    <lineage>
        <taxon>Bacteria</taxon>
        <taxon>Pseudomonadati</taxon>
        <taxon>Pseudomonadota</taxon>
        <taxon>Gammaproteobacteria</taxon>
        <taxon>Alteromonadales</taxon>
        <taxon>Idiomarinaceae</taxon>
        <taxon>Aliidiomarina</taxon>
    </lineage>
</organism>
<proteinExistence type="predicted"/>
<dbReference type="EMBL" id="PIPJ01000003">
    <property type="protein sequence ID" value="RUO21159.1"/>
    <property type="molecule type" value="Genomic_DNA"/>
</dbReference>
<protein>
    <submittedName>
        <fullName evidence="3">IMP dehydrogenase</fullName>
    </submittedName>
</protein>
<dbReference type="PROSITE" id="PS50234">
    <property type="entry name" value="VWFA"/>
    <property type="match status" value="1"/>
</dbReference>
<dbReference type="AlphaFoldDB" id="A0A432VWW4"/>
<evidence type="ECO:0000259" key="2">
    <source>
        <dbReference type="PROSITE" id="PS50234"/>
    </source>
</evidence>
<dbReference type="RefSeq" id="WP_126766750.1">
    <property type="nucleotide sequence ID" value="NZ_PIPJ01000003.1"/>
</dbReference>
<dbReference type="InterPro" id="IPR002035">
    <property type="entry name" value="VWF_A"/>
</dbReference>
<dbReference type="OrthoDB" id="6206554at2"/>
<feature type="transmembrane region" description="Helical" evidence="1">
    <location>
        <begin position="301"/>
        <end position="318"/>
    </location>
</feature>
<accession>A0A432VWW4</accession>
<sequence length="341" mass="38530">MFEFLWLWAFLLLPLPLLTRWLLPATENTSAALWLPQAKFLRPTDAGKINNQRRLWLLPMLIWLAIVTAIAQPRWLSEPIPVNPEAREIMIALDLSGSMEMDDMTYNGRRTTRLEAAHKILADFIRRRQGDRIGLIVYADSAHVYVPISSDLESVAQLAEEARIGLAGERTALGDAIALSIRYFQDRETSQRVVLMMTDGMINSGDITAEQAIYLAQNHDVKIHTIGVGAEEMTVQGLFGARRINPSSDLDESFLATIANATGGEYFRAKSESEMEAIYNIIDELEPIAADEQYFRPHTSLVHWPLGIGLLLAILYFIQRNFGQYKFRNPLRRTINGGDNE</sequence>
<dbReference type="PANTHER" id="PTHR22550:SF18">
    <property type="entry name" value="VWFA DOMAIN-CONTAINING PROTEIN"/>
    <property type="match status" value="1"/>
</dbReference>
<feature type="transmembrane region" description="Helical" evidence="1">
    <location>
        <begin position="55"/>
        <end position="75"/>
    </location>
</feature>
<reference evidence="4" key="1">
    <citation type="journal article" date="2018" name="Front. Microbiol.">
        <title>Genome-Based Analysis Reveals the Taxonomy and Diversity of the Family Idiomarinaceae.</title>
        <authorList>
            <person name="Liu Y."/>
            <person name="Lai Q."/>
            <person name="Shao Z."/>
        </authorList>
    </citation>
    <scope>NUCLEOTIDE SEQUENCE [LARGE SCALE GENOMIC DNA]</scope>
    <source>
        <strain evidence="4">GBPy7</strain>
    </source>
</reference>
<dbReference type="InterPro" id="IPR036465">
    <property type="entry name" value="vWFA_dom_sf"/>
</dbReference>
<gene>
    <name evidence="3" type="ORF">CWE08_06100</name>
</gene>
<keyword evidence="1" id="KW-0472">Membrane</keyword>
<feature type="domain" description="VWFA" evidence="2">
    <location>
        <begin position="88"/>
        <end position="285"/>
    </location>
</feature>
<dbReference type="PANTHER" id="PTHR22550">
    <property type="entry name" value="SPORE GERMINATION PROTEIN"/>
    <property type="match status" value="1"/>
</dbReference>
<keyword evidence="1" id="KW-0812">Transmembrane</keyword>
<evidence type="ECO:0000256" key="1">
    <source>
        <dbReference type="SAM" id="Phobius"/>
    </source>
</evidence>
<evidence type="ECO:0000313" key="4">
    <source>
        <dbReference type="Proteomes" id="UP000288395"/>
    </source>
</evidence>
<feature type="transmembrane region" description="Helical" evidence="1">
    <location>
        <begin position="6"/>
        <end position="23"/>
    </location>
</feature>